<protein>
    <recommendedName>
        <fullName evidence="2 7">DNA repair protein RecO</fullName>
    </recommendedName>
    <alternativeName>
        <fullName evidence="6 7">Recombination protein O</fullName>
    </alternativeName>
</protein>
<dbReference type="InterPro" id="IPR022572">
    <property type="entry name" value="DNA_rep/recomb_RecO_N"/>
</dbReference>
<dbReference type="Pfam" id="PF02565">
    <property type="entry name" value="RecO_C"/>
    <property type="match status" value="1"/>
</dbReference>
<dbReference type="EMBL" id="PGTM01000150">
    <property type="protein sequence ID" value="PJF35479.1"/>
    <property type="molecule type" value="Genomic_DNA"/>
</dbReference>
<proteinExistence type="inferred from homology"/>
<dbReference type="InterPro" id="IPR003717">
    <property type="entry name" value="RecO"/>
</dbReference>
<evidence type="ECO:0000256" key="1">
    <source>
        <dbReference type="ARBA" id="ARBA00007452"/>
    </source>
</evidence>
<evidence type="ECO:0000313" key="10">
    <source>
        <dbReference type="Proteomes" id="UP000229681"/>
    </source>
</evidence>
<accession>A0A2M8PD53</accession>
<evidence type="ECO:0000313" key="9">
    <source>
        <dbReference type="EMBL" id="PJF35479.1"/>
    </source>
</evidence>
<evidence type="ECO:0000256" key="2">
    <source>
        <dbReference type="ARBA" id="ARBA00021310"/>
    </source>
</evidence>
<comment type="similarity">
    <text evidence="1 7">Belongs to the RecO family.</text>
</comment>
<dbReference type="Gene3D" id="2.40.50.140">
    <property type="entry name" value="Nucleic acid-binding proteins"/>
    <property type="match status" value="1"/>
</dbReference>
<dbReference type="HAMAP" id="MF_00201">
    <property type="entry name" value="RecO"/>
    <property type="match status" value="1"/>
</dbReference>
<dbReference type="SUPFAM" id="SSF50249">
    <property type="entry name" value="Nucleic acid-binding proteins"/>
    <property type="match status" value="1"/>
</dbReference>
<dbReference type="SUPFAM" id="SSF57863">
    <property type="entry name" value="ArfGap/RecO-like zinc finger"/>
    <property type="match status" value="1"/>
</dbReference>
<keyword evidence="4 7" id="KW-0233">DNA recombination</keyword>
<sequence>MPRLERLFKTQAIILRRFDYGEADRILTLLTADHGKLRAIAKGARKLTSRLNGHLELYSRAALLIAHGHELHVISQAEQQEAFLPLHSDLMRSAYAHHIAELTDRFSEHEEAQTPFFNLLNAALGWLCAPEADLALIARYFELRLLHLSGFAPSLFECAIGQEPLTARDQFFSAAEGGAICPEHARGYAVQPLSLDALKVLRYMARTDYESVRHLRLSPALHAELDRTLSHYLLHLLEQRLKSAEFVRQLRARLL</sequence>
<dbReference type="PANTHER" id="PTHR33991">
    <property type="entry name" value="DNA REPAIR PROTEIN RECO"/>
    <property type="match status" value="1"/>
</dbReference>
<name>A0A2M8PD53_9CHLR</name>
<dbReference type="InterPro" id="IPR037278">
    <property type="entry name" value="ARFGAP/RecO"/>
</dbReference>
<dbReference type="NCBIfam" id="TIGR00613">
    <property type="entry name" value="reco"/>
    <property type="match status" value="1"/>
</dbReference>
<dbReference type="GO" id="GO:0006310">
    <property type="term" value="P:DNA recombination"/>
    <property type="evidence" value="ECO:0007669"/>
    <property type="project" value="UniProtKB-UniRule"/>
</dbReference>
<evidence type="ECO:0000256" key="6">
    <source>
        <dbReference type="ARBA" id="ARBA00033409"/>
    </source>
</evidence>
<reference evidence="9 10" key="1">
    <citation type="submission" date="2017-11" db="EMBL/GenBank/DDBJ databases">
        <title>Evolution of Phototrophy in the Chloroflexi Phylum Driven by Horizontal Gene Transfer.</title>
        <authorList>
            <person name="Ward L.M."/>
            <person name="Hemp J."/>
            <person name="Shih P.M."/>
            <person name="Mcglynn S.E."/>
            <person name="Fischer W."/>
        </authorList>
    </citation>
    <scope>NUCLEOTIDE SEQUENCE [LARGE SCALE GENOMIC DNA]</scope>
    <source>
        <strain evidence="9">JP3_13</strain>
    </source>
</reference>
<evidence type="ECO:0000256" key="5">
    <source>
        <dbReference type="ARBA" id="ARBA00023204"/>
    </source>
</evidence>
<dbReference type="InterPro" id="IPR012340">
    <property type="entry name" value="NA-bd_OB-fold"/>
</dbReference>
<dbReference type="GO" id="GO:0043590">
    <property type="term" value="C:bacterial nucleoid"/>
    <property type="evidence" value="ECO:0007669"/>
    <property type="project" value="TreeGrafter"/>
</dbReference>
<feature type="domain" description="DNA replication/recombination mediator RecO N-terminal" evidence="8">
    <location>
        <begin position="7"/>
        <end position="81"/>
    </location>
</feature>
<dbReference type="AlphaFoldDB" id="A0A2M8PD53"/>
<comment type="caution">
    <text evidence="9">The sequence shown here is derived from an EMBL/GenBank/DDBJ whole genome shotgun (WGS) entry which is preliminary data.</text>
</comment>
<organism evidence="9 10">
    <name type="scientific">Candidatus Thermofonsia Clade 1 bacterium</name>
    <dbReference type="NCBI Taxonomy" id="2364210"/>
    <lineage>
        <taxon>Bacteria</taxon>
        <taxon>Bacillati</taxon>
        <taxon>Chloroflexota</taxon>
        <taxon>Candidatus Thermofontia</taxon>
        <taxon>Candidatus Thermofonsia Clade 1</taxon>
    </lineage>
</organism>
<evidence type="ECO:0000256" key="7">
    <source>
        <dbReference type="HAMAP-Rule" id="MF_00201"/>
    </source>
</evidence>
<evidence type="ECO:0000259" key="8">
    <source>
        <dbReference type="Pfam" id="PF11967"/>
    </source>
</evidence>
<dbReference type="Proteomes" id="UP000229681">
    <property type="component" value="Unassembled WGS sequence"/>
</dbReference>
<dbReference type="Pfam" id="PF11967">
    <property type="entry name" value="RecO_N"/>
    <property type="match status" value="1"/>
</dbReference>
<comment type="function">
    <text evidence="7">Involved in DNA repair and RecF pathway recombination.</text>
</comment>
<keyword evidence="5 7" id="KW-0234">DNA repair</keyword>
<evidence type="ECO:0000256" key="3">
    <source>
        <dbReference type="ARBA" id="ARBA00022763"/>
    </source>
</evidence>
<gene>
    <name evidence="7" type="primary">recO</name>
    <name evidence="9" type="ORF">CUN49_10350</name>
</gene>
<keyword evidence="3 7" id="KW-0227">DNA damage</keyword>
<dbReference type="InterPro" id="IPR042242">
    <property type="entry name" value="RecO_C"/>
</dbReference>
<dbReference type="Gene3D" id="1.20.1440.120">
    <property type="entry name" value="Recombination protein O, C-terminal domain"/>
    <property type="match status" value="1"/>
</dbReference>
<evidence type="ECO:0000256" key="4">
    <source>
        <dbReference type="ARBA" id="ARBA00023172"/>
    </source>
</evidence>
<dbReference type="PANTHER" id="PTHR33991:SF1">
    <property type="entry name" value="DNA REPAIR PROTEIN RECO"/>
    <property type="match status" value="1"/>
</dbReference>
<dbReference type="GO" id="GO:0006302">
    <property type="term" value="P:double-strand break repair"/>
    <property type="evidence" value="ECO:0007669"/>
    <property type="project" value="TreeGrafter"/>
</dbReference>